<organism evidence="2">
    <name type="scientific">Microbacterium sp. LWS13-1.2</name>
    <dbReference type="NCBI Taxonomy" id="3135264"/>
    <lineage>
        <taxon>Bacteria</taxon>
        <taxon>Bacillati</taxon>
        <taxon>Actinomycetota</taxon>
        <taxon>Actinomycetes</taxon>
        <taxon>Micrococcales</taxon>
        <taxon>Microbacteriaceae</taxon>
        <taxon>Microbacterium</taxon>
    </lineage>
</organism>
<evidence type="ECO:0008006" key="3">
    <source>
        <dbReference type="Google" id="ProtNLM"/>
    </source>
</evidence>
<feature type="chain" id="PRO_5043974800" description="WxL domain-containing protein" evidence="1">
    <location>
        <begin position="31"/>
        <end position="214"/>
    </location>
</feature>
<name>A0AAU6SE10_9MICO</name>
<sequence>MKMSKSFAARVAVATAGGALLAGVAGAAFAAPIDDDDVTVNVEVAPQEPVGALSLTVAADSTALTEGTAETDGTRVFDGVLPTVTVSDDRGAAPAENYWYVTGQSSVLAGPAGASIGADKLGWVPALVSGDPAQVAPGEEVVTSLDEPTIGTGATANNVGLVGEELLAIAANVEGELTPGVWSANAALKLKTPADQAPGAYSGTITLTLWEDAI</sequence>
<protein>
    <recommendedName>
        <fullName evidence="3">WxL domain-containing protein</fullName>
    </recommendedName>
</protein>
<accession>A0AAU6SE10</accession>
<dbReference type="AlphaFoldDB" id="A0AAU6SE10"/>
<feature type="signal peptide" evidence="1">
    <location>
        <begin position="1"/>
        <end position="30"/>
    </location>
</feature>
<gene>
    <name evidence="2" type="ORF">MRBLWS13_002775</name>
</gene>
<dbReference type="EMBL" id="CP151632">
    <property type="protein sequence ID" value="WZO35097.1"/>
    <property type="molecule type" value="Genomic_DNA"/>
</dbReference>
<reference evidence="2" key="1">
    <citation type="submission" date="2024-04" db="EMBL/GenBank/DDBJ databases">
        <authorList>
            <person name="Roder T."/>
            <person name="Oberhansli S."/>
            <person name="Kreuzer M."/>
        </authorList>
    </citation>
    <scope>NUCLEOTIDE SEQUENCE</scope>
    <source>
        <strain evidence="2">LWS13-1.2</strain>
    </source>
</reference>
<evidence type="ECO:0000313" key="2">
    <source>
        <dbReference type="EMBL" id="WZO35097.1"/>
    </source>
</evidence>
<dbReference type="RefSeq" id="WP_349425935.1">
    <property type="nucleotide sequence ID" value="NZ_CP151632.1"/>
</dbReference>
<evidence type="ECO:0000256" key="1">
    <source>
        <dbReference type="SAM" id="SignalP"/>
    </source>
</evidence>
<proteinExistence type="predicted"/>
<keyword evidence="1" id="KW-0732">Signal</keyword>